<protein>
    <submittedName>
        <fullName evidence="1">Putative secreted peptide</fullName>
    </submittedName>
</protein>
<dbReference type="EMBL" id="GGFM01010581">
    <property type="protein sequence ID" value="MBW31332.1"/>
    <property type="molecule type" value="Transcribed_RNA"/>
</dbReference>
<evidence type="ECO:0000313" key="1">
    <source>
        <dbReference type="EMBL" id="MBW31332.1"/>
    </source>
</evidence>
<reference evidence="1" key="1">
    <citation type="submission" date="2018-01" db="EMBL/GenBank/DDBJ databases">
        <title>An insight into the sialome of Amazonian anophelines.</title>
        <authorList>
            <person name="Ribeiro J.M."/>
            <person name="Scarpassa V."/>
            <person name="Calvo E."/>
        </authorList>
    </citation>
    <scope>NUCLEOTIDE SEQUENCE</scope>
    <source>
        <tissue evidence="1">Salivary glands</tissue>
    </source>
</reference>
<organism evidence="1">
    <name type="scientific">Anopheles braziliensis</name>
    <dbReference type="NCBI Taxonomy" id="58242"/>
    <lineage>
        <taxon>Eukaryota</taxon>
        <taxon>Metazoa</taxon>
        <taxon>Ecdysozoa</taxon>
        <taxon>Arthropoda</taxon>
        <taxon>Hexapoda</taxon>
        <taxon>Insecta</taxon>
        <taxon>Pterygota</taxon>
        <taxon>Neoptera</taxon>
        <taxon>Endopterygota</taxon>
        <taxon>Diptera</taxon>
        <taxon>Nematocera</taxon>
        <taxon>Culicoidea</taxon>
        <taxon>Culicidae</taxon>
        <taxon>Anophelinae</taxon>
        <taxon>Anopheles</taxon>
    </lineage>
</organism>
<accession>A0A2M3ZS64</accession>
<name>A0A2M3ZS64_9DIPT</name>
<proteinExistence type="predicted"/>
<dbReference type="AlphaFoldDB" id="A0A2M3ZS64"/>
<sequence length="67" mass="7340">MVAASASAITASIMVLMSRGAATARRARSTTSMTSSTRTSWTTVTVLGRWTIRPSSRPTYESWRRCL</sequence>